<organism evidence="13 14">
    <name type="scientific">Porites evermanni</name>
    <dbReference type="NCBI Taxonomy" id="104178"/>
    <lineage>
        <taxon>Eukaryota</taxon>
        <taxon>Metazoa</taxon>
        <taxon>Cnidaria</taxon>
        <taxon>Anthozoa</taxon>
        <taxon>Hexacorallia</taxon>
        <taxon>Scleractinia</taxon>
        <taxon>Fungiina</taxon>
        <taxon>Poritidae</taxon>
        <taxon>Porites</taxon>
    </lineage>
</organism>
<feature type="domain" description="F5/8 type C" evidence="10">
    <location>
        <begin position="493"/>
        <end position="638"/>
    </location>
</feature>
<evidence type="ECO:0000256" key="6">
    <source>
        <dbReference type="ARBA" id="ARBA00022989"/>
    </source>
</evidence>
<dbReference type="PROSITE" id="PS01285">
    <property type="entry name" value="FA58C_1"/>
    <property type="match status" value="2"/>
</dbReference>
<evidence type="ECO:0000313" key="13">
    <source>
        <dbReference type="EMBL" id="CAH3188232.1"/>
    </source>
</evidence>
<comment type="caution">
    <text evidence="13">The sequence shown here is derived from an EMBL/GenBank/DDBJ whole genome shotgun (WGS) entry which is preliminary data.</text>
</comment>
<dbReference type="SMART" id="SM00060">
    <property type="entry name" value="FN3"/>
    <property type="match status" value="5"/>
</dbReference>
<keyword evidence="6" id="KW-1133">Transmembrane helix</keyword>
<keyword evidence="4" id="KW-0732">Signal</keyword>
<dbReference type="PANTHER" id="PTHR24543">
    <property type="entry name" value="MULTICOPPER OXIDASE-RELATED"/>
    <property type="match status" value="1"/>
</dbReference>
<evidence type="ECO:0000313" key="14">
    <source>
        <dbReference type="Proteomes" id="UP001159427"/>
    </source>
</evidence>
<evidence type="ECO:0008006" key="15">
    <source>
        <dbReference type="Google" id="ProtNLM"/>
    </source>
</evidence>
<reference evidence="13 14" key="1">
    <citation type="submission" date="2022-05" db="EMBL/GenBank/DDBJ databases">
        <authorList>
            <consortium name="Genoscope - CEA"/>
            <person name="William W."/>
        </authorList>
    </citation>
    <scope>NUCLEOTIDE SEQUENCE [LARGE SCALE GENOMIC DNA]</scope>
</reference>
<dbReference type="SUPFAM" id="SSF48726">
    <property type="entry name" value="Immunoglobulin"/>
    <property type="match status" value="1"/>
</dbReference>
<sequence>ILFYLASCEQVDVGVSWYILDHQLNASSELNANTPAKNGRLNFVAGSSWCASTSDTSPYLQVDLQIPYVICAVSTQGNSQGSQWVKSYTLQSSTNGTTWTDYKENGKVKTFNGNFDQNSVVKQILFSAFVARYLRFIVGSKHGEACLRVEVFGIPRSRVPSNIALLKPATQSTSYTEPGKSFPASNAVDGDRATNIDKCTHTLQDNTAWWRVDLGRVEPVAEVNIVNRREQGNRLNGAEIRVGNETTNGGANNHLCANNIQIPDGGSKTYSCSPKAYGRYLYIRLPGRNMFLTLCEVEVYSYLKTESKSAFLSSCLFSKGKQRRTVRRYRSKKPFFLLDYYSTVTGSILTSLALIYFSSLGTQEHSWSLLQNKQTMMNINYGLFFSFRNISDKNPCKVCNDPLEISNIFHDYFSWVGENLVSRAPRSSRNFTEYWSPYYNPSSFFFHPVSPAEIEREILLMPKNKTYRLYSCPICILTDARCVISGRKLFLCCAFGPVGVSDSSVISEQRFSASSSLSGRNPSDGRLQGSNAWIPANNDNNASLQIDLGSLYFVCGVATQGNRNNDHWTKTYKIKTSLDNVVWTFYSEGGSEKVFTGNDDRNSIVRNELSEPLAAKFIRFYPVTYENKKALRVEVYGSEQGCSVSFKNERGKTRDFTITKSSEDGTYRADFSRLYGTHGWCSSSVSLPQYLQADFGQIVTVTGVATQGDALRNNWVRSYLIRFGYDGKTWITYGAGQHLTGNSDRSTIVVHWFAPPFAAQYVRIFPKTYTGEICMRMDLFGCKDYQVSLPFNVSFDDVFVIADTSESVTLTCLARYSPRQPSEYSWSRDGTGLSDATASLTIPYNNASNIYSNSCTRKLPSDSGVQCNSTYQCSASLSGIQGSHLTTANVIVSLKKPGQPAVRVNPSDVKARSTLVTWSYNPGADEMPATAYNLEYRNSTSTRDIPLGLVLSKRINNLKPYTAYSVRLIADSVFGKGLWSNFQNFTTKTAKPEVDVQIVSVTSPSSQSIHVKWQTPSITNLNGPLTGYSIEYKEEGKPSWTIVNVSGSTPSHTLQNLKKWTVYFIRIAISNGHFLGPPGPEKQARTLEDAPSKPLNLLFTLQKPSEVAMPRMTVHWQQPAEQNGIIRKYRLVLNYTIDGRRTTIASETNNQTFSHSLDVFGGIQYSVGIWAETNKPGPTLTGTKQVLEYKPSASPHNIKSEKMNETTYRISWNPLPRNTSNGRVIAYEVNQTKLSTSRTARSVSTPSVLHNTSDTFIVLTGLLSCSIYKVEVRAYTSAGPGVFGSVARDIVTSAPGAPTNLNAENPGRRSITLRWNKPVLHGEDVMRYKIIYQGTKDYYPEFKAHTGNQDTGSPTLTMTVTDLYPGTKYAFVVRAETHCGYGRNSSVVQESTEVDAPVAPETRDTQIIEVKGTSAKVTVLPALQTNGPISDYQVLVHKVNDWKDVVSDWEKLESDVYIAAQISANSVNPSMVFVVGDGKTYDGYKNKKLSGGQKYKIYSRGLARRATKKRSVDQNDLIGQATLIARVQIEEGKPFFLI</sequence>
<evidence type="ECO:0000256" key="2">
    <source>
        <dbReference type="ARBA" id="ARBA00022692"/>
    </source>
</evidence>
<evidence type="ECO:0000256" key="1">
    <source>
        <dbReference type="ARBA" id="ARBA00004479"/>
    </source>
</evidence>
<dbReference type="InterPro" id="IPR000421">
    <property type="entry name" value="FA58C"/>
</dbReference>
<keyword evidence="3" id="KW-0479">Metal-binding</keyword>
<accession>A0ABN8SD87</accession>
<dbReference type="PANTHER" id="PTHR24543:SF335">
    <property type="entry name" value="EGF-LIKE REPEAT AND DISCOIDIN I-LIKE DOMAIN-CONTAINING PROTEIN 3"/>
    <property type="match status" value="1"/>
</dbReference>
<evidence type="ECO:0000256" key="7">
    <source>
        <dbReference type="ARBA" id="ARBA00023136"/>
    </source>
</evidence>
<dbReference type="SUPFAM" id="SSF49785">
    <property type="entry name" value="Galactose-binding domain-like"/>
    <property type="match status" value="4"/>
</dbReference>
<feature type="non-terminal residue" evidence="13">
    <location>
        <position position="1"/>
    </location>
</feature>
<evidence type="ECO:0000256" key="9">
    <source>
        <dbReference type="ARBA" id="ARBA00023180"/>
    </source>
</evidence>
<name>A0ABN8SD87_9CNID</name>
<dbReference type="CDD" id="cd00096">
    <property type="entry name" value="Ig"/>
    <property type="match status" value="1"/>
</dbReference>
<dbReference type="EMBL" id="CALNXI010002489">
    <property type="protein sequence ID" value="CAH3188232.1"/>
    <property type="molecule type" value="Genomic_DNA"/>
</dbReference>
<feature type="domain" description="Fibronectin type-III" evidence="12">
    <location>
        <begin position="900"/>
        <end position="990"/>
    </location>
</feature>
<dbReference type="PRINTS" id="PR00014">
    <property type="entry name" value="FNTYPEIII"/>
</dbReference>
<evidence type="ECO:0000259" key="10">
    <source>
        <dbReference type="PROSITE" id="PS50022"/>
    </source>
</evidence>
<dbReference type="PROSITE" id="PS50835">
    <property type="entry name" value="IG_LIKE"/>
    <property type="match status" value="1"/>
</dbReference>
<dbReference type="InterPro" id="IPR057598">
    <property type="entry name" value="Fn3_PTPRU"/>
</dbReference>
<feature type="domain" description="F5/8 type C" evidence="10">
    <location>
        <begin position="8"/>
        <end position="154"/>
    </location>
</feature>
<keyword evidence="5" id="KW-0106">Calcium</keyword>
<dbReference type="Pfam" id="PF00754">
    <property type="entry name" value="F5_F8_type_C"/>
    <property type="match status" value="3"/>
</dbReference>
<dbReference type="InterPro" id="IPR003961">
    <property type="entry name" value="FN3_dom"/>
</dbReference>
<dbReference type="SUPFAM" id="SSF49265">
    <property type="entry name" value="Fibronectin type III"/>
    <property type="match status" value="3"/>
</dbReference>
<keyword evidence="7" id="KW-0472">Membrane</keyword>
<evidence type="ECO:0000259" key="12">
    <source>
        <dbReference type="PROSITE" id="PS50853"/>
    </source>
</evidence>
<dbReference type="SMART" id="SM00231">
    <property type="entry name" value="FA58C"/>
    <property type="match status" value="3"/>
</dbReference>
<feature type="non-terminal residue" evidence="13">
    <location>
        <position position="1538"/>
    </location>
</feature>
<comment type="subcellular location">
    <subcellularLocation>
        <location evidence="1">Membrane</location>
        <topology evidence="1">Single-pass type I membrane protein</topology>
    </subcellularLocation>
</comment>
<dbReference type="PROSITE" id="PS50022">
    <property type="entry name" value="FA58C_3"/>
    <property type="match status" value="3"/>
</dbReference>
<dbReference type="InterPro" id="IPR006585">
    <property type="entry name" value="FTP1"/>
</dbReference>
<dbReference type="Pfam" id="PF00041">
    <property type="entry name" value="fn3"/>
    <property type="match status" value="3"/>
</dbReference>
<feature type="domain" description="Ig-like" evidence="11">
    <location>
        <begin position="790"/>
        <end position="893"/>
    </location>
</feature>
<feature type="domain" description="Fibronectin type-III" evidence="12">
    <location>
        <begin position="1194"/>
        <end position="1296"/>
    </location>
</feature>
<dbReference type="Pfam" id="PF23144">
    <property type="entry name" value="Fn3_PTPRU"/>
    <property type="match status" value="1"/>
</dbReference>
<feature type="domain" description="F5/8 type C" evidence="10">
    <location>
        <begin position="642"/>
        <end position="782"/>
    </location>
</feature>
<protein>
    <recommendedName>
        <fullName evidence="15">Protein-tyrosine-phosphatase</fullName>
    </recommendedName>
</protein>
<keyword evidence="9" id="KW-0325">Glycoprotein</keyword>
<feature type="domain" description="Fibronectin type-III" evidence="12">
    <location>
        <begin position="1297"/>
        <end position="1395"/>
    </location>
</feature>
<dbReference type="CDD" id="cd00063">
    <property type="entry name" value="FN3"/>
    <property type="match status" value="5"/>
</dbReference>
<dbReference type="Pfam" id="PF22633">
    <property type="entry name" value="F5_F8_type_C_2"/>
    <property type="match status" value="1"/>
</dbReference>
<dbReference type="InterPro" id="IPR036116">
    <property type="entry name" value="FN3_sf"/>
</dbReference>
<gene>
    <name evidence="13" type="ORF">PEVE_00018244</name>
</gene>
<evidence type="ECO:0000256" key="8">
    <source>
        <dbReference type="ARBA" id="ARBA00023157"/>
    </source>
</evidence>
<feature type="domain" description="Fibronectin type-III" evidence="12">
    <location>
        <begin position="992"/>
        <end position="1089"/>
    </location>
</feature>
<proteinExistence type="predicted"/>
<keyword evidence="8" id="KW-1015">Disulfide bond</keyword>
<keyword evidence="14" id="KW-1185">Reference proteome</keyword>
<evidence type="ECO:0000256" key="3">
    <source>
        <dbReference type="ARBA" id="ARBA00022723"/>
    </source>
</evidence>
<dbReference type="Proteomes" id="UP001159427">
    <property type="component" value="Unassembled WGS sequence"/>
</dbReference>
<evidence type="ECO:0000256" key="5">
    <source>
        <dbReference type="ARBA" id="ARBA00022837"/>
    </source>
</evidence>
<dbReference type="Gene3D" id="2.60.40.10">
    <property type="entry name" value="Immunoglobulins"/>
    <property type="match status" value="6"/>
</dbReference>
<dbReference type="SMART" id="SM00607">
    <property type="entry name" value="FTP"/>
    <property type="match status" value="1"/>
</dbReference>
<dbReference type="InterPro" id="IPR008979">
    <property type="entry name" value="Galactose-bd-like_sf"/>
</dbReference>
<dbReference type="InterPro" id="IPR036179">
    <property type="entry name" value="Ig-like_dom_sf"/>
</dbReference>
<dbReference type="InterPro" id="IPR013783">
    <property type="entry name" value="Ig-like_fold"/>
</dbReference>
<dbReference type="InterPro" id="IPR007110">
    <property type="entry name" value="Ig-like_dom"/>
</dbReference>
<evidence type="ECO:0000256" key="4">
    <source>
        <dbReference type="ARBA" id="ARBA00022729"/>
    </source>
</evidence>
<dbReference type="Gene3D" id="2.60.120.260">
    <property type="entry name" value="Galactose-binding domain-like"/>
    <property type="match status" value="4"/>
</dbReference>
<dbReference type="CDD" id="cd00057">
    <property type="entry name" value="FA58C"/>
    <property type="match status" value="3"/>
</dbReference>
<keyword evidence="2" id="KW-0812">Transmembrane</keyword>
<evidence type="ECO:0000259" key="11">
    <source>
        <dbReference type="PROSITE" id="PS50835"/>
    </source>
</evidence>
<dbReference type="PROSITE" id="PS50853">
    <property type="entry name" value="FN3"/>
    <property type="match status" value="4"/>
</dbReference>